<dbReference type="Proteomes" id="UP000186894">
    <property type="component" value="Unassembled WGS sequence"/>
</dbReference>
<reference evidence="1 2" key="1">
    <citation type="submission" date="2016-09" db="EMBL/GenBank/DDBJ databases">
        <title>Rhizobium oryziradicis sp. nov., isolated from the root of rice.</title>
        <authorList>
            <person name="Zhao J."/>
            <person name="Zhang X."/>
        </authorList>
    </citation>
    <scope>NUCLEOTIDE SEQUENCE [LARGE SCALE GENOMIC DNA]</scope>
    <source>
        <strain evidence="1 2">N19</strain>
    </source>
</reference>
<protein>
    <submittedName>
        <fullName evidence="1">Uncharacterized protein</fullName>
    </submittedName>
</protein>
<gene>
    <name evidence="1" type="ORF">BJF95_23180</name>
</gene>
<name>A0A1Q8ZPA4_9HYPH</name>
<dbReference type="AlphaFoldDB" id="A0A1Q8ZPA4"/>
<sequence length="117" mass="13576">MRFGEATFHYFLQDGILHQVETRGGGERAYARIRVEDMDDLILRISNRTTLVGDDEGMMSLREAARAMHREYRNLVAMILSGNLEAFMVPGEEPVFRRLRLKTGGFGDRRRSDGRWR</sequence>
<evidence type="ECO:0000313" key="1">
    <source>
        <dbReference type="EMBL" id="OLP43740.1"/>
    </source>
</evidence>
<keyword evidence="2" id="KW-1185">Reference proteome</keyword>
<proteinExistence type="predicted"/>
<accession>A0A1Q8ZPA4</accession>
<organism evidence="1 2">
    <name type="scientific">Rhizobium oryziradicis</name>
    <dbReference type="NCBI Taxonomy" id="1867956"/>
    <lineage>
        <taxon>Bacteria</taxon>
        <taxon>Pseudomonadati</taxon>
        <taxon>Pseudomonadota</taxon>
        <taxon>Alphaproteobacteria</taxon>
        <taxon>Hyphomicrobiales</taxon>
        <taxon>Rhizobiaceae</taxon>
        <taxon>Rhizobium/Agrobacterium group</taxon>
        <taxon>Rhizobium</taxon>
    </lineage>
</organism>
<comment type="caution">
    <text evidence="1">The sequence shown here is derived from an EMBL/GenBank/DDBJ whole genome shotgun (WGS) entry which is preliminary data.</text>
</comment>
<evidence type="ECO:0000313" key="2">
    <source>
        <dbReference type="Proteomes" id="UP000186894"/>
    </source>
</evidence>
<dbReference type="EMBL" id="MKIM01000028">
    <property type="protein sequence ID" value="OLP43740.1"/>
    <property type="molecule type" value="Genomic_DNA"/>
</dbReference>